<comment type="caution">
    <text evidence="1">The sequence shown here is derived from an EMBL/GenBank/DDBJ whole genome shotgun (WGS) entry which is preliminary data.</text>
</comment>
<dbReference type="Proteomes" id="UP000288216">
    <property type="component" value="Unassembled WGS sequence"/>
</dbReference>
<evidence type="ECO:0000313" key="1">
    <source>
        <dbReference type="EMBL" id="GCB73293.1"/>
    </source>
</evidence>
<organism evidence="1 2">
    <name type="scientific">Scyliorhinus torazame</name>
    <name type="common">Cloudy catshark</name>
    <name type="synonym">Catulus torazame</name>
    <dbReference type="NCBI Taxonomy" id="75743"/>
    <lineage>
        <taxon>Eukaryota</taxon>
        <taxon>Metazoa</taxon>
        <taxon>Chordata</taxon>
        <taxon>Craniata</taxon>
        <taxon>Vertebrata</taxon>
        <taxon>Chondrichthyes</taxon>
        <taxon>Elasmobranchii</taxon>
        <taxon>Galeomorphii</taxon>
        <taxon>Galeoidea</taxon>
        <taxon>Carcharhiniformes</taxon>
        <taxon>Scyliorhinidae</taxon>
        <taxon>Scyliorhinus</taxon>
    </lineage>
</organism>
<dbReference type="AlphaFoldDB" id="A0A401PJI4"/>
<sequence>MTIVRTHLRGKRPNVRLKHWRRSYVDIRLLVGPVRTCLISSMGTRTQIELACGSPLRCIQEMLDPILEDLDQNRPPLELMPPSQSLPLVLGAPAMEQLISDVENAEMPDEDPLSSHFEVDMDILPPPEPMASISLATPAPTTPAGSTGKRLSPVWYTPPDATCSALDGRAWLGSLRHH</sequence>
<keyword evidence="2" id="KW-1185">Reference proteome</keyword>
<reference evidence="1 2" key="1">
    <citation type="journal article" date="2018" name="Nat. Ecol. Evol.">
        <title>Shark genomes provide insights into elasmobranch evolution and the origin of vertebrates.</title>
        <authorList>
            <person name="Hara Y"/>
            <person name="Yamaguchi K"/>
            <person name="Onimaru K"/>
            <person name="Kadota M"/>
            <person name="Koyanagi M"/>
            <person name="Keeley SD"/>
            <person name="Tatsumi K"/>
            <person name="Tanaka K"/>
            <person name="Motone F"/>
            <person name="Kageyama Y"/>
            <person name="Nozu R"/>
            <person name="Adachi N"/>
            <person name="Nishimura O"/>
            <person name="Nakagawa R"/>
            <person name="Tanegashima C"/>
            <person name="Kiyatake I"/>
            <person name="Matsumoto R"/>
            <person name="Murakumo K"/>
            <person name="Nishida K"/>
            <person name="Terakita A"/>
            <person name="Kuratani S"/>
            <person name="Sato K"/>
            <person name="Hyodo S Kuraku.S."/>
        </authorList>
    </citation>
    <scope>NUCLEOTIDE SEQUENCE [LARGE SCALE GENOMIC DNA]</scope>
</reference>
<proteinExistence type="predicted"/>
<dbReference type="EMBL" id="BFAA01002308">
    <property type="protein sequence ID" value="GCB73293.1"/>
    <property type="molecule type" value="Genomic_DNA"/>
</dbReference>
<gene>
    <name evidence="1" type="ORF">scyTo_0006707</name>
</gene>
<protein>
    <submittedName>
        <fullName evidence="1">Uncharacterized protein</fullName>
    </submittedName>
</protein>
<accession>A0A401PJI4</accession>
<name>A0A401PJI4_SCYTO</name>
<evidence type="ECO:0000313" key="2">
    <source>
        <dbReference type="Proteomes" id="UP000288216"/>
    </source>
</evidence>